<dbReference type="PANTHER" id="PTHR37423:SF2">
    <property type="entry name" value="MEMBRANE-BOUND LYTIC MUREIN TRANSGLYCOSYLASE C"/>
    <property type="match status" value="1"/>
</dbReference>
<proteinExistence type="predicted"/>
<gene>
    <name evidence="2" type="ORF">AVDCRST_MAG65-611</name>
</gene>
<dbReference type="Pfam" id="PF01464">
    <property type="entry name" value="SLT"/>
    <property type="match status" value="1"/>
</dbReference>
<organism evidence="2">
    <name type="scientific">uncultured Solirubrobacteraceae bacterium</name>
    <dbReference type="NCBI Taxonomy" id="1162706"/>
    <lineage>
        <taxon>Bacteria</taxon>
        <taxon>Bacillati</taxon>
        <taxon>Actinomycetota</taxon>
        <taxon>Thermoleophilia</taxon>
        <taxon>Solirubrobacterales</taxon>
        <taxon>Solirubrobacteraceae</taxon>
        <taxon>environmental samples</taxon>
    </lineage>
</organism>
<name>A0A6J4RB66_9ACTN</name>
<feature type="domain" description="Transglycosylase SLT" evidence="1">
    <location>
        <begin position="8"/>
        <end position="59"/>
    </location>
</feature>
<evidence type="ECO:0000259" key="1">
    <source>
        <dbReference type="Pfam" id="PF01464"/>
    </source>
</evidence>
<dbReference type="SUPFAM" id="SSF53955">
    <property type="entry name" value="Lysozyme-like"/>
    <property type="match status" value="1"/>
</dbReference>
<dbReference type="EMBL" id="CADCVL010000107">
    <property type="protein sequence ID" value="CAA9469237.1"/>
    <property type="molecule type" value="Genomic_DNA"/>
</dbReference>
<sequence>GGSEFEQGDLATPEINIAYGYWYLRYLLDRYHENEVLALAAYNGGEGKVNEWIQVARELGERFRAADHIPFRETRDYVERVIDARRAYRREYARELGL</sequence>
<dbReference type="InterPro" id="IPR023346">
    <property type="entry name" value="Lysozyme-like_dom_sf"/>
</dbReference>
<dbReference type="PANTHER" id="PTHR37423">
    <property type="entry name" value="SOLUBLE LYTIC MUREIN TRANSGLYCOSYLASE-RELATED"/>
    <property type="match status" value="1"/>
</dbReference>
<dbReference type="AlphaFoldDB" id="A0A6J4RB66"/>
<dbReference type="Gene3D" id="1.10.530.10">
    <property type="match status" value="1"/>
</dbReference>
<accession>A0A6J4RB66</accession>
<dbReference type="InterPro" id="IPR008258">
    <property type="entry name" value="Transglycosylase_SLT_dom_1"/>
</dbReference>
<reference evidence="2" key="1">
    <citation type="submission" date="2020-02" db="EMBL/GenBank/DDBJ databases">
        <authorList>
            <person name="Meier V. D."/>
        </authorList>
    </citation>
    <scope>NUCLEOTIDE SEQUENCE</scope>
    <source>
        <strain evidence="2">AVDCRST_MAG65</strain>
    </source>
</reference>
<protein>
    <submittedName>
        <fullName evidence="2">GH23</fullName>
    </submittedName>
</protein>
<feature type="non-terminal residue" evidence="2">
    <location>
        <position position="1"/>
    </location>
</feature>
<evidence type="ECO:0000313" key="2">
    <source>
        <dbReference type="EMBL" id="CAA9469237.1"/>
    </source>
</evidence>